<dbReference type="InterPro" id="IPR013783">
    <property type="entry name" value="Ig-like_fold"/>
</dbReference>
<evidence type="ECO:0000256" key="2">
    <source>
        <dbReference type="SAM" id="SignalP"/>
    </source>
</evidence>
<organism evidence="5 6">
    <name type="scientific">Phototrophicus methaneseepsis</name>
    <dbReference type="NCBI Taxonomy" id="2710758"/>
    <lineage>
        <taxon>Bacteria</taxon>
        <taxon>Bacillati</taxon>
        <taxon>Chloroflexota</taxon>
        <taxon>Candidatus Thermofontia</taxon>
        <taxon>Phototrophicales</taxon>
        <taxon>Phototrophicaceae</taxon>
        <taxon>Phototrophicus</taxon>
    </lineage>
</organism>
<dbReference type="Gene3D" id="2.60.40.10">
    <property type="entry name" value="Immunoglobulins"/>
    <property type="match status" value="2"/>
</dbReference>
<dbReference type="EMBL" id="CP062983">
    <property type="protein sequence ID" value="QPC81757.1"/>
    <property type="molecule type" value="Genomic_DNA"/>
</dbReference>
<accession>A0A7S8E7F0</accession>
<dbReference type="Pfam" id="PF07705">
    <property type="entry name" value="CARDB"/>
    <property type="match status" value="1"/>
</dbReference>
<keyword evidence="2" id="KW-0732">Signal</keyword>
<name>A0A7S8E7F0_9CHLR</name>
<dbReference type="InterPro" id="IPR003646">
    <property type="entry name" value="SH3-like_bac-type"/>
</dbReference>
<protein>
    <submittedName>
        <fullName evidence="5">SH3 domain-containing protein</fullName>
    </submittedName>
</protein>
<feature type="region of interest" description="Disordered" evidence="1">
    <location>
        <begin position="257"/>
        <end position="277"/>
    </location>
</feature>
<feature type="domain" description="SH3b" evidence="4">
    <location>
        <begin position="188"/>
        <end position="239"/>
    </location>
</feature>
<feature type="signal peptide" evidence="2">
    <location>
        <begin position="1"/>
        <end position="17"/>
    </location>
</feature>
<feature type="chain" id="PRO_5032380093" evidence="2">
    <location>
        <begin position="18"/>
        <end position="396"/>
    </location>
</feature>
<proteinExistence type="predicted"/>
<evidence type="ECO:0000259" key="4">
    <source>
        <dbReference type="Pfam" id="PF08239"/>
    </source>
</evidence>
<sequence length="396" mass="41235">MRGWIYIALLALFTAVACNLGGQSATPTPEPIDIETAEPTGKPHVSIVSPSNGAEFTVDEPVLVSVNATDSTGVTRVQLFAEGQVVKTVSSENVAGEQTLTAVLDYTPRATGEVTLQVLAFRGSVASDPEEIQIVVLEEENTASGGNASGGNTGGSTGGNTGGGSTGGNTGVPVIPNDGVCRALTNVGLNFRSQPTTASNNIITTLPVGTLAPIIARLPDNSWWKLQYGVNVGWVSSQFTTEYGICTNVPIEIFNPTATPTRTSTPTPTYTPTPLITNTPVVRPPDLVVPSIVAQSAPIIPAGQTQVTITIGVTVTNIGFGPSGSFEVQMKVEDEIYDLGSVSGLEQAQSIVLTQDVVFEGTGDYDIRVDVDLDDDVDEISEVNNRGDITVTVTAE</sequence>
<evidence type="ECO:0000313" key="5">
    <source>
        <dbReference type="EMBL" id="QPC81757.1"/>
    </source>
</evidence>
<gene>
    <name evidence="5" type="ORF">G4Y79_19000</name>
</gene>
<dbReference type="Proteomes" id="UP000594468">
    <property type="component" value="Chromosome"/>
</dbReference>
<dbReference type="PROSITE" id="PS51257">
    <property type="entry name" value="PROKAR_LIPOPROTEIN"/>
    <property type="match status" value="1"/>
</dbReference>
<dbReference type="Pfam" id="PF08239">
    <property type="entry name" value="SH3_3"/>
    <property type="match status" value="1"/>
</dbReference>
<dbReference type="InterPro" id="IPR011635">
    <property type="entry name" value="CARDB"/>
</dbReference>
<dbReference type="RefSeq" id="WP_195169828.1">
    <property type="nucleotide sequence ID" value="NZ_CP062983.1"/>
</dbReference>
<dbReference type="KEGG" id="pmet:G4Y79_19000"/>
<feature type="compositionally biased region" description="Gly residues" evidence="1">
    <location>
        <begin position="147"/>
        <end position="170"/>
    </location>
</feature>
<evidence type="ECO:0000256" key="1">
    <source>
        <dbReference type="SAM" id="MobiDB-lite"/>
    </source>
</evidence>
<feature type="region of interest" description="Disordered" evidence="1">
    <location>
        <begin position="140"/>
        <end position="170"/>
    </location>
</feature>
<feature type="domain" description="CARDB" evidence="3">
    <location>
        <begin position="285"/>
        <end position="385"/>
    </location>
</feature>
<dbReference type="AlphaFoldDB" id="A0A7S8E7F0"/>
<dbReference type="Gene3D" id="2.30.30.40">
    <property type="entry name" value="SH3 Domains"/>
    <property type="match status" value="1"/>
</dbReference>
<reference evidence="5 6" key="1">
    <citation type="submission" date="2020-02" db="EMBL/GenBank/DDBJ databases">
        <authorList>
            <person name="Zheng R.K."/>
            <person name="Sun C.M."/>
        </authorList>
    </citation>
    <scope>NUCLEOTIDE SEQUENCE [LARGE SCALE GENOMIC DNA]</scope>
    <source>
        <strain evidence="6">rifampicinis</strain>
    </source>
</reference>
<keyword evidence="6" id="KW-1185">Reference proteome</keyword>
<evidence type="ECO:0000259" key="3">
    <source>
        <dbReference type="Pfam" id="PF07705"/>
    </source>
</evidence>
<evidence type="ECO:0000313" key="6">
    <source>
        <dbReference type="Proteomes" id="UP000594468"/>
    </source>
</evidence>
<dbReference type="Pfam" id="PF17957">
    <property type="entry name" value="Big_7"/>
    <property type="match status" value="1"/>
</dbReference>